<dbReference type="InterPro" id="IPR039773">
    <property type="entry name" value="BAG_chaperone_regulator"/>
</dbReference>
<proteinExistence type="predicted"/>
<accession>L1JEE7</accession>
<evidence type="ECO:0000313" key="2">
    <source>
        <dbReference type="EMBL" id="EKX46851.1"/>
    </source>
</evidence>
<dbReference type="SMART" id="SM00213">
    <property type="entry name" value="UBQ"/>
    <property type="match status" value="2"/>
</dbReference>
<dbReference type="InterPro" id="IPR029071">
    <property type="entry name" value="Ubiquitin-like_domsf"/>
</dbReference>
<dbReference type="SUPFAM" id="SSF54236">
    <property type="entry name" value="Ubiquitin-like"/>
    <property type="match status" value="2"/>
</dbReference>
<feature type="domain" description="Ubiquitin-like" evidence="1">
    <location>
        <begin position="2"/>
        <end position="50"/>
    </location>
</feature>
<keyword evidence="4" id="KW-1185">Reference proteome</keyword>
<dbReference type="AlphaFoldDB" id="L1JEE7"/>
<dbReference type="EMBL" id="JH992992">
    <property type="protein sequence ID" value="EKX46851.1"/>
    <property type="molecule type" value="Genomic_DNA"/>
</dbReference>
<reference evidence="2 4" key="1">
    <citation type="journal article" date="2012" name="Nature">
        <title>Algal genomes reveal evolutionary mosaicism and the fate of nucleomorphs.</title>
        <authorList>
            <consortium name="DOE Joint Genome Institute"/>
            <person name="Curtis B.A."/>
            <person name="Tanifuji G."/>
            <person name="Burki F."/>
            <person name="Gruber A."/>
            <person name="Irimia M."/>
            <person name="Maruyama S."/>
            <person name="Arias M.C."/>
            <person name="Ball S.G."/>
            <person name="Gile G.H."/>
            <person name="Hirakawa Y."/>
            <person name="Hopkins J.F."/>
            <person name="Kuo A."/>
            <person name="Rensing S.A."/>
            <person name="Schmutz J."/>
            <person name="Symeonidi A."/>
            <person name="Elias M."/>
            <person name="Eveleigh R.J."/>
            <person name="Herman E.K."/>
            <person name="Klute M.J."/>
            <person name="Nakayama T."/>
            <person name="Obornik M."/>
            <person name="Reyes-Prieto A."/>
            <person name="Armbrust E.V."/>
            <person name="Aves S.J."/>
            <person name="Beiko R.G."/>
            <person name="Coutinho P."/>
            <person name="Dacks J.B."/>
            <person name="Durnford D.G."/>
            <person name="Fast N.M."/>
            <person name="Green B.R."/>
            <person name="Grisdale C.J."/>
            <person name="Hempel F."/>
            <person name="Henrissat B."/>
            <person name="Hoppner M.P."/>
            <person name="Ishida K."/>
            <person name="Kim E."/>
            <person name="Koreny L."/>
            <person name="Kroth P.G."/>
            <person name="Liu Y."/>
            <person name="Malik S.B."/>
            <person name="Maier U.G."/>
            <person name="McRose D."/>
            <person name="Mock T."/>
            <person name="Neilson J.A."/>
            <person name="Onodera N.T."/>
            <person name="Poole A.M."/>
            <person name="Pritham E.J."/>
            <person name="Richards T.A."/>
            <person name="Rocap G."/>
            <person name="Roy S.W."/>
            <person name="Sarai C."/>
            <person name="Schaack S."/>
            <person name="Shirato S."/>
            <person name="Slamovits C.H."/>
            <person name="Spencer D.F."/>
            <person name="Suzuki S."/>
            <person name="Worden A.Z."/>
            <person name="Zauner S."/>
            <person name="Barry K."/>
            <person name="Bell C."/>
            <person name="Bharti A.K."/>
            <person name="Crow J.A."/>
            <person name="Grimwood J."/>
            <person name="Kramer R."/>
            <person name="Lindquist E."/>
            <person name="Lucas S."/>
            <person name="Salamov A."/>
            <person name="McFadden G.I."/>
            <person name="Lane C.E."/>
            <person name="Keeling P.J."/>
            <person name="Gray M.W."/>
            <person name="Grigoriev I.V."/>
            <person name="Archibald J.M."/>
        </authorList>
    </citation>
    <scope>NUCLEOTIDE SEQUENCE</scope>
    <source>
        <strain evidence="2 4">CCMP2712</strain>
    </source>
</reference>
<sequence length="320" mass="35253">MEDAEVVVMNGKERLNVPCKLSSSFGELKSKISDLTGVPASHQKLIHKGKAAGVKSGDKMMLMKSPSAAKDTAMEEKRLLSDKRKQEAAESQKLRDEHRAGALDAPMPLDLSCSPAVANLPLRTPASQQQATTVVEDERLPGEAALLISQGKVKYKVAIGEGSRSVEELKQRVAKLTGVDAKFHRLIYKGKELKDKASVEELGLKDGDKMLLLFAEGHHKAVDETALVEELKEDVTVLEGDVGKLMKKCEHGLFGDDQNEISIRLGVLCQEGERLLDNIRYLERTPEGRDLRSSAEEKLKSLMQTLESLRMKHVVGAHRK</sequence>
<reference evidence="3" key="3">
    <citation type="submission" date="2015-06" db="UniProtKB">
        <authorList>
            <consortium name="EnsemblProtists"/>
        </authorList>
    </citation>
    <scope>IDENTIFICATION</scope>
</reference>
<evidence type="ECO:0000259" key="1">
    <source>
        <dbReference type="PROSITE" id="PS50053"/>
    </source>
</evidence>
<dbReference type="EnsemblProtists" id="EKX46851">
    <property type="protein sequence ID" value="EKX46851"/>
    <property type="gene ID" value="GUITHDRAFT_137848"/>
</dbReference>
<gene>
    <name evidence="2" type="ORF">GUITHDRAFT_137848</name>
</gene>
<name>L1JEE7_GUITC</name>
<evidence type="ECO:0000313" key="4">
    <source>
        <dbReference type="Proteomes" id="UP000011087"/>
    </source>
</evidence>
<dbReference type="GeneID" id="17303686"/>
<dbReference type="InterPro" id="IPR000626">
    <property type="entry name" value="Ubiquitin-like_dom"/>
</dbReference>
<dbReference type="Gene3D" id="3.10.20.90">
    <property type="entry name" value="Phosphatidylinositol 3-kinase Catalytic Subunit, Chain A, domain 1"/>
    <property type="match status" value="2"/>
</dbReference>
<protein>
    <recommendedName>
        <fullName evidence="1">Ubiquitin-like domain-containing protein</fullName>
    </recommendedName>
</protein>
<dbReference type="PaxDb" id="55529-EKX46851"/>
<evidence type="ECO:0000313" key="3">
    <source>
        <dbReference type="EnsemblProtists" id="EKX46851"/>
    </source>
</evidence>
<dbReference type="CDD" id="cd17039">
    <property type="entry name" value="Ubl_ubiquitin_like"/>
    <property type="match status" value="1"/>
</dbReference>
<dbReference type="PROSITE" id="PS50053">
    <property type="entry name" value="UBIQUITIN_2"/>
    <property type="match status" value="2"/>
</dbReference>
<dbReference type="Proteomes" id="UP000011087">
    <property type="component" value="Unassembled WGS sequence"/>
</dbReference>
<reference evidence="4" key="2">
    <citation type="submission" date="2012-11" db="EMBL/GenBank/DDBJ databases">
        <authorList>
            <person name="Kuo A."/>
            <person name="Curtis B.A."/>
            <person name="Tanifuji G."/>
            <person name="Burki F."/>
            <person name="Gruber A."/>
            <person name="Irimia M."/>
            <person name="Maruyama S."/>
            <person name="Arias M.C."/>
            <person name="Ball S.G."/>
            <person name="Gile G.H."/>
            <person name="Hirakawa Y."/>
            <person name="Hopkins J.F."/>
            <person name="Rensing S.A."/>
            <person name="Schmutz J."/>
            <person name="Symeonidi A."/>
            <person name="Elias M."/>
            <person name="Eveleigh R.J."/>
            <person name="Herman E.K."/>
            <person name="Klute M.J."/>
            <person name="Nakayama T."/>
            <person name="Obornik M."/>
            <person name="Reyes-Prieto A."/>
            <person name="Armbrust E.V."/>
            <person name="Aves S.J."/>
            <person name="Beiko R.G."/>
            <person name="Coutinho P."/>
            <person name="Dacks J.B."/>
            <person name="Durnford D.G."/>
            <person name="Fast N.M."/>
            <person name="Green B.R."/>
            <person name="Grisdale C."/>
            <person name="Hempe F."/>
            <person name="Henrissat B."/>
            <person name="Hoppner M.P."/>
            <person name="Ishida K.-I."/>
            <person name="Kim E."/>
            <person name="Koreny L."/>
            <person name="Kroth P.G."/>
            <person name="Liu Y."/>
            <person name="Malik S.-B."/>
            <person name="Maier U.G."/>
            <person name="McRose D."/>
            <person name="Mock T."/>
            <person name="Neilson J.A."/>
            <person name="Onodera N.T."/>
            <person name="Poole A.M."/>
            <person name="Pritham E.J."/>
            <person name="Richards T.A."/>
            <person name="Rocap G."/>
            <person name="Roy S.W."/>
            <person name="Sarai C."/>
            <person name="Schaack S."/>
            <person name="Shirato S."/>
            <person name="Slamovits C.H."/>
            <person name="Spencer D.F."/>
            <person name="Suzuki S."/>
            <person name="Worden A.Z."/>
            <person name="Zauner S."/>
            <person name="Barry K."/>
            <person name="Bell C."/>
            <person name="Bharti A.K."/>
            <person name="Crow J.A."/>
            <person name="Grimwood J."/>
            <person name="Kramer R."/>
            <person name="Lindquist E."/>
            <person name="Lucas S."/>
            <person name="Salamov A."/>
            <person name="McFadden G.I."/>
            <person name="Lane C.E."/>
            <person name="Keeling P.J."/>
            <person name="Gray M.W."/>
            <person name="Grigoriev I.V."/>
            <person name="Archibald J.M."/>
        </authorList>
    </citation>
    <scope>NUCLEOTIDE SEQUENCE</scope>
    <source>
        <strain evidence="4">CCMP2712</strain>
    </source>
</reference>
<organism evidence="2">
    <name type="scientific">Guillardia theta (strain CCMP2712)</name>
    <name type="common">Cryptophyte</name>
    <dbReference type="NCBI Taxonomy" id="905079"/>
    <lineage>
        <taxon>Eukaryota</taxon>
        <taxon>Cryptophyceae</taxon>
        <taxon>Pyrenomonadales</taxon>
        <taxon>Geminigeraceae</taxon>
        <taxon>Guillardia</taxon>
    </lineage>
</organism>
<dbReference type="OMA" id="NRAFHEQ"/>
<dbReference type="Pfam" id="PF00240">
    <property type="entry name" value="ubiquitin"/>
    <property type="match status" value="2"/>
</dbReference>
<dbReference type="HOGENOM" id="CLU_870018_0_0_1"/>
<dbReference type="RefSeq" id="XP_005833831.1">
    <property type="nucleotide sequence ID" value="XM_005833774.1"/>
</dbReference>
<dbReference type="PANTHER" id="PTHR12329">
    <property type="entry name" value="BCL2-ASSOCIATED ATHANOGENE"/>
    <property type="match status" value="1"/>
</dbReference>
<dbReference type="OrthoDB" id="428577at2759"/>
<dbReference type="KEGG" id="gtt:GUITHDRAFT_137848"/>
<feature type="domain" description="Ubiquitin-like" evidence="1">
    <location>
        <begin position="163"/>
        <end position="213"/>
    </location>
</feature>
<dbReference type="GO" id="GO:0051087">
    <property type="term" value="F:protein-folding chaperone binding"/>
    <property type="evidence" value="ECO:0007669"/>
    <property type="project" value="InterPro"/>
</dbReference>